<gene>
    <name evidence="1" type="ORF">NEMVEDRAFT_v1g224981</name>
</gene>
<feature type="non-terminal residue" evidence="1">
    <location>
        <position position="1"/>
    </location>
</feature>
<dbReference type="InterPro" id="IPR051324">
    <property type="entry name" value="Stress/Tellurium_Resist"/>
</dbReference>
<reference evidence="1 2" key="1">
    <citation type="journal article" date="2007" name="Science">
        <title>Sea anemone genome reveals ancestral eumetazoan gene repertoire and genomic organization.</title>
        <authorList>
            <person name="Putnam N.H."/>
            <person name="Srivastava M."/>
            <person name="Hellsten U."/>
            <person name="Dirks B."/>
            <person name="Chapman J."/>
            <person name="Salamov A."/>
            <person name="Terry A."/>
            <person name="Shapiro H."/>
            <person name="Lindquist E."/>
            <person name="Kapitonov V.V."/>
            <person name="Jurka J."/>
            <person name="Genikhovich G."/>
            <person name="Grigoriev I.V."/>
            <person name="Lucas S.M."/>
            <person name="Steele R.E."/>
            <person name="Finnerty J.R."/>
            <person name="Technau U."/>
            <person name="Martindale M.Q."/>
            <person name="Rokhsar D.S."/>
        </authorList>
    </citation>
    <scope>NUCLEOTIDE SEQUENCE [LARGE SCALE GENOMIC DNA]</scope>
    <source>
        <strain evidence="2">CH2 X CH6</strain>
    </source>
</reference>
<name>A7TBV9_NEMVE</name>
<dbReference type="PhylomeDB" id="A7TBV9"/>
<dbReference type="EMBL" id="DS475721">
    <property type="protein sequence ID" value="EDO26494.1"/>
    <property type="molecule type" value="Genomic_DNA"/>
</dbReference>
<dbReference type="Gene3D" id="1.10.510.10">
    <property type="entry name" value="Transferase(Phosphotransferase) domain 1"/>
    <property type="match status" value="1"/>
</dbReference>
<dbReference type="Proteomes" id="UP000001593">
    <property type="component" value="Unassembled WGS sequence"/>
</dbReference>
<dbReference type="HOGENOM" id="CLU_1059958_0_0_1"/>
<evidence type="ECO:0000313" key="1">
    <source>
        <dbReference type="EMBL" id="EDO26494.1"/>
    </source>
</evidence>
<accession>A7TBV9</accession>
<sequence>GSLWPGLSESCDVDRIFKKIMDLVKTQAETFESVLNILVNEHKAPHKLQNLSAELLSFLKSCLTPKPTERPSPTELLGHEVFASLRQNKVPTPCRMQYFLATDRSVHMELSDLCSDNLEYAMNITVKEIGLKVLYEIPESFDQVIFDLYWGYPSHGIDYLDASVLLYSGKYFQEVLDYRNRLCKVSPGAVYHSGDVMDSNNRLGHHTINGYPYTRDRLLREARADIPPMLRGQIWAALLGVQGDIQATYNAIDKESTSNADRQ</sequence>
<dbReference type="AlphaFoldDB" id="A7TBV9"/>
<dbReference type="PANTHER" id="PTHR32097:SF17">
    <property type="entry name" value="CAMP-BINDING PROTEIN 1-RELATED"/>
    <property type="match status" value="1"/>
</dbReference>
<keyword evidence="2" id="KW-1185">Reference proteome</keyword>
<dbReference type="InParanoid" id="A7TBV9"/>
<dbReference type="SUPFAM" id="SSF56112">
    <property type="entry name" value="Protein kinase-like (PK-like)"/>
    <property type="match status" value="1"/>
</dbReference>
<evidence type="ECO:0000313" key="2">
    <source>
        <dbReference type="Proteomes" id="UP000001593"/>
    </source>
</evidence>
<dbReference type="eggNOG" id="KOG1093">
    <property type="taxonomic scope" value="Eukaryota"/>
</dbReference>
<feature type="non-terminal residue" evidence="1">
    <location>
        <position position="263"/>
    </location>
</feature>
<protein>
    <recommendedName>
        <fullName evidence="3">Rab-GAP TBC domain-containing protein</fullName>
    </recommendedName>
</protein>
<evidence type="ECO:0008006" key="3">
    <source>
        <dbReference type="Google" id="ProtNLM"/>
    </source>
</evidence>
<dbReference type="InterPro" id="IPR011009">
    <property type="entry name" value="Kinase-like_dom_sf"/>
</dbReference>
<organism evidence="1 2">
    <name type="scientific">Nematostella vectensis</name>
    <name type="common">Starlet sea anemone</name>
    <dbReference type="NCBI Taxonomy" id="45351"/>
    <lineage>
        <taxon>Eukaryota</taxon>
        <taxon>Metazoa</taxon>
        <taxon>Cnidaria</taxon>
        <taxon>Anthozoa</taxon>
        <taxon>Hexacorallia</taxon>
        <taxon>Actiniaria</taxon>
        <taxon>Edwardsiidae</taxon>
        <taxon>Nematostella</taxon>
    </lineage>
</organism>
<proteinExistence type="predicted"/>
<dbReference type="PANTHER" id="PTHR32097">
    <property type="entry name" value="CAMP-BINDING PROTEIN 1-RELATED"/>
    <property type="match status" value="1"/>
</dbReference>